<dbReference type="Gene3D" id="2.60.120.10">
    <property type="entry name" value="Jelly Rolls"/>
    <property type="match status" value="1"/>
</dbReference>
<dbReference type="InterPro" id="IPR014710">
    <property type="entry name" value="RmlC-like_jellyroll"/>
</dbReference>
<evidence type="ECO:0000313" key="2">
    <source>
        <dbReference type="EMBL" id="MBD0850336.1"/>
    </source>
</evidence>
<dbReference type="SUPFAM" id="SSF51182">
    <property type="entry name" value="RmlC-like cupins"/>
    <property type="match status" value="1"/>
</dbReference>
<dbReference type="InterPro" id="IPR025979">
    <property type="entry name" value="ChrR-like_cupin_dom"/>
</dbReference>
<proteinExistence type="predicted"/>
<sequence>MKTAIEDYIVNINKTDWQPLIENGHHYKGIFVKSLRYDEASKRSPSIFLKFEPGAAYPYHNHPGGEELFVITGDCYVNESFLEAGDYLHTPKNCKHAVRTENGCELLFMIPEEVEIV</sequence>
<evidence type="ECO:0000259" key="1">
    <source>
        <dbReference type="Pfam" id="PF12973"/>
    </source>
</evidence>
<name>A0ABR7VBQ1_9FLAO</name>
<gene>
    <name evidence="2" type="ORF">HPE63_06610</name>
</gene>
<accession>A0ABR7VBQ1</accession>
<feature type="domain" description="ChrR-like cupin" evidence="1">
    <location>
        <begin position="7"/>
        <end position="109"/>
    </location>
</feature>
<dbReference type="RefSeq" id="WP_188313467.1">
    <property type="nucleotide sequence ID" value="NZ_JABTCG010000002.1"/>
</dbReference>
<dbReference type="EMBL" id="JABTCG010000002">
    <property type="protein sequence ID" value="MBD0850336.1"/>
    <property type="molecule type" value="Genomic_DNA"/>
</dbReference>
<dbReference type="Pfam" id="PF12973">
    <property type="entry name" value="Cupin_7"/>
    <property type="match status" value="1"/>
</dbReference>
<dbReference type="Proteomes" id="UP000598350">
    <property type="component" value="Unassembled WGS sequence"/>
</dbReference>
<keyword evidence="3" id="KW-1185">Reference proteome</keyword>
<organism evidence="2 3">
    <name type="scientific">Maribacter arenosus</name>
    <dbReference type="NCBI Taxonomy" id="1854708"/>
    <lineage>
        <taxon>Bacteria</taxon>
        <taxon>Pseudomonadati</taxon>
        <taxon>Bacteroidota</taxon>
        <taxon>Flavobacteriia</taxon>
        <taxon>Flavobacteriales</taxon>
        <taxon>Flavobacteriaceae</taxon>
        <taxon>Maribacter</taxon>
    </lineage>
</organism>
<protein>
    <submittedName>
        <fullName evidence="2">Cupin domain-containing protein</fullName>
    </submittedName>
</protein>
<reference evidence="2 3" key="1">
    <citation type="submission" date="2020-05" db="EMBL/GenBank/DDBJ databases">
        <title>The draft genome sequence of Maribacter arenosus CAU 1321.</title>
        <authorList>
            <person name="Mu L."/>
        </authorList>
    </citation>
    <scope>NUCLEOTIDE SEQUENCE [LARGE SCALE GENOMIC DNA]</scope>
    <source>
        <strain evidence="2 3">CAU 1321</strain>
    </source>
</reference>
<dbReference type="InterPro" id="IPR011051">
    <property type="entry name" value="RmlC_Cupin_sf"/>
</dbReference>
<comment type="caution">
    <text evidence="2">The sequence shown here is derived from an EMBL/GenBank/DDBJ whole genome shotgun (WGS) entry which is preliminary data.</text>
</comment>
<evidence type="ECO:0000313" key="3">
    <source>
        <dbReference type="Proteomes" id="UP000598350"/>
    </source>
</evidence>